<evidence type="ECO:0000313" key="2">
    <source>
        <dbReference type="Proteomes" id="UP000633263"/>
    </source>
</evidence>
<gene>
    <name evidence="1" type="ORF">GCM10009083_16350</name>
</gene>
<dbReference type="RefSeq" id="WP_188636147.1">
    <property type="nucleotide sequence ID" value="NZ_BMNN01000003.1"/>
</dbReference>
<proteinExistence type="predicted"/>
<evidence type="ECO:0000313" key="1">
    <source>
        <dbReference type="EMBL" id="GGJ00318.1"/>
    </source>
</evidence>
<dbReference type="EMBL" id="BMNN01000003">
    <property type="protein sequence ID" value="GGJ00318.1"/>
    <property type="molecule type" value="Genomic_DNA"/>
</dbReference>
<organism evidence="1 2">
    <name type="scientific">Halopseudomonas pertucinogena</name>
    <dbReference type="NCBI Taxonomy" id="86175"/>
    <lineage>
        <taxon>Bacteria</taxon>
        <taxon>Pseudomonadati</taxon>
        <taxon>Pseudomonadota</taxon>
        <taxon>Gammaproteobacteria</taxon>
        <taxon>Pseudomonadales</taxon>
        <taxon>Pseudomonadaceae</taxon>
        <taxon>Halopseudomonas</taxon>
    </lineage>
</organism>
<keyword evidence="2" id="KW-1185">Reference proteome</keyword>
<accession>A0ABQ2CPH0</accession>
<protein>
    <submittedName>
        <fullName evidence="1">Lipoprotein</fullName>
    </submittedName>
</protein>
<sequence length="296" mass="32956">MTDTTSGKGAEPLVLRKGKLLILSVSMTFLGGCTLTSSLAKEAVLSLTEREGRERFTLAGELPAHFSIQATAYFSPDNPERCQVYSIGQGEEVTRELITQYTTTYHDHPADFSLAIPLTYHIGLCNGTLQQVALLIRGRYGEQSWQHHAGHGGLAIVDSRPEQAPSFDSDGTLTVRGYCTWLFQLSKARAWSGQISKLLSCSEPDEHWQLDPDFAKRRSVGAVLGRDELAGKTVRLDLRVNPEETPAYRNTWIKFPEGWKPCLPREGGWISCQSPPVFKTFKMGDQECTVYPKCKE</sequence>
<keyword evidence="1" id="KW-0449">Lipoprotein</keyword>
<comment type="caution">
    <text evidence="1">The sequence shown here is derived from an EMBL/GenBank/DDBJ whole genome shotgun (WGS) entry which is preliminary data.</text>
</comment>
<reference evidence="2" key="1">
    <citation type="journal article" date="2019" name="Int. J. Syst. Evol. Microbiol.">
        <title>The Global Catalogue of Microorganisms (GCM) 10K type strain sequencing project: providing services to taxonomists for standard genome sequencing and annotation.</title>
        <authorList>
            <consortium name="The Broad Institute Genomics Platform"/>
            <consortium name="The Broad Institute Genome Sequencing Center for Infectious Disease"/>
            <person name="Wu L."/>
            <person name="Ma J."/>
        </authorList>
    </citation>
    <scope>NUCLEOTIDE SEQUENCE [LARGE SCALE GENOMIC DNA]</scope>
    <source>
        <strain evidence="2">JCM 11590</strain>
    </source>
</reference>
<name>A0ABQ2CPH0_9GAMM</name>
<dbReference type="Proteomes" id="UP000633263">
    <property type="component" value="Unassembled WGS sequence"/>
</dbReference>